<evidence type="ECO:0000256" key="4">
    <source>
        <dbReference type="ARBA" id="ARBA00069124"/>
    </source>
</evidence>
<reference evidence="8 9" key="1">
    <citation type="submission" date="2016-02" db="EMBL/GenBank/DDBJ databases">
        <title>Secondary metabolites in Legionella.</title>
        <authorList>
            <person name="Tobias N.J."/>
            <person name="Bode H.B."/>
        </authorList>
    </citation>
    <scope>NUCLEOTIDE SEQUENCE [LARGE SCALE GENOMIC DNA]</scope>
    <source>
        <strain evidence="8 9">DSM 19216</strain>
    </source>
</reference>
<feature type="site" description="Cleavage; by autolysis" evidence="7">
    <location>
        <begin position="170"/>
        <end position="171"/>
    </location>
</feature>
<dbReference type="OrthoDB" id="9780217at2"/>
<dbReference type="PANTHER" id="PTHR10188:SF6">
    <property type="entry name" value="N(4)-(BETA-N-ACETYLGLUCOSAMINYL)-L-ASPARAGINASE"/>
    <property type="match status" value="1"/>
</dbReference>
<keyword evidence="3" id="KW-0068">Autocatalytic cleavage</keyword>
<dbReference type="PANTHER" id="PTHR10188">
    <property type="entry name" value="L-ASPARAGINASE"/>
    <property type="match status" value="1"/>
</dbReference>
<dbReference type="GO" id="GO:0016811">
    <property type="term" value="F:hydrolase activity, acting on carbon-nitrogen (but not peptide) bonds, in linear amides"/>
    <property type="evidence" value="ECO:0007669"/>
    <property type="project" value="UniProtKB-ARBA"/>
</dbReference>
<sequence length="303" mass="32905">MNKIAIAIHGGASENYSFLHDHQKEFEHGMAQAVETGYSVLDKGGSALDAVEQAVAVLENNPLFNAGKGSALNCRGEVEMDASIMSGTDLQAGAVSMVRTVKNPIRLARLVMEETRHVFLSGYGALELAKKYGVEIEPESYFITPHQYEIFQNLNKIESMEEIQRKKMKGTVGAVALDLQGNLAAATSTGGISNCLPGRIGDSCVIGAGCYANNNTCAVSGTGEGEYLIRGVVGHTISMMMEFDRSLQEACDYVIHKRNQRLRGEVGVIALNKNGDFGISFNTEIMKRAWKSTTQEVQIKLFN</sequence>
<keyword evidence="2" id="KW-0378">Hydrolase</keyword>
<evidence type="ECO:0000256" key="5">
    <source>
        <dbReference type="PIRSR" id="PIRSR600246-1"/>
    </source>
</evidence>
<evidence type="ECO:0000256" key="6">
    <source>
        <dbReference type="PIRSR" id="PIRSR600246-2"/>
    </source>
</evidence>
<keyword evidence="1" id="KW-0645">Protease</keyword>
<keyword evidence="9" id="KW-1185">Reference proteome</keyword>
<dbReference type="Gene3D" id="3.60.20.30">
    <property type="entry name" value="(Glycosyl)asparaginase"/>
    <property type="match status" value="1"/>
</dbReference>
<evidence type="ECO:0000313" key="9">
    <source>
        <dbReference type="Proteomes" id="UP000095229"/>
    </source>
</evidence>
<dbReference type="GO" id="GO:0008233">
    <property type="term" value="F:peptidase activity"/>
    <property type="evidence" value="ECO:0007669"/>
    <property type="project" value="UniProtKB-KW"/>
</dbReference>
<dbReference type="GO" id="GO:0006508">
    <property type="term" value="P:proteolysis"/>
    <property type="evidence" value="ECO:0007669"/>
    <property type="project" value="UniProtKB-KW"/>
</dbReference>
<evidence type="ECO:0000256" key="2">
    <source>
        <dbReference type="ARBA" id="ARBA00022801"/>
    </source>
</evidence>
<dbReference type="InterPro" id="IPR029055">
    <property type="entry name" value="Ntn_hydrolases_N"/>
</dbReference>
<name>A0A1E5JTD1_9GAMM</name>
<feature type="binding site" evidence="6">
    <location>
        <begin position="199"/>
        <end position="202"/>
    </location>
    <ligand>
        <name>substrate</name>
    </ligand>
</feature>
<dbReference type="RefSeq" id="WP_058517549.1">
    <property type="nucleotide sequence ID" value="NZ_CAAAIE010000007.1"/>
</dbReference>
<dbReference type="Proteomes" id="UP000095229">
    <property type="component" value="Unassembled WGS sequence"/>
</dbReference>
<proteinExistence type="predicted"/>
<comment type="caution">
    <text evidence="8">The sequence shown here is derived from an EMBL/GenBank/DDBJ whole genome shotgun (WGS) entry which is preliminary data.</text>
</comment>
<dbReference type="STRING" id="45071.Lpar_1695"/>
<protein>
    <recommendedName>
        <fullName evidence="4">Isoaspartyl peptidase</fullName>
    </recommendedName>
</protein>
<evidence type="ECO:0000256" key="1">
    <source>
        <dbReference type="ARBA" id="ARBA00022670"/>
    </source>
</evidence>
<evidence type="ECO:0000313" key="8">
    <source>
        <dbReference type="EMBL" id="OEH47787.1"/>
    </source>
</evidence>
<evidence type="ECO:0000256" key="3">
    <source>
        <dbReference type="ARBA" id="ARBA00022813"/>
    </source>
</evidence>
<dbReference type="AlphaFoldDB" id="A0A1E5JTD1"/>
<dbReference type="CDD" id="cd04701">
    <property type="entry name" value="Asparaginase_2"/>
    <property type="match status" value="1"/>
</dbReference>
<dbReference type="EMBL" id="LSOG01000037">
    <property type="protein sequence ID" value="OEH47787.1"/>
    <property type="molecule type" value="Genomic_DNA"/>
</dbReference>
<organism evidence="8 9">
    <name type="scientific">Legionella parisiensis</name>
    <dbReference type="NCBI Taxonomy" id="45071"/>
    <lineage>
        <taxon>Bacteria</taxon>
        <taxon>Pseudomonadati</taxon>
        <taxon>Pseudomonadota</taxon>
        <taxon>Gammaproteobacteria</taxon>
        <taxon>Legionellales</taxon>
        <taxon>Legionellaceae</taxon>
        <taxon>Legionella</taxon>
    </lineage>
</organism>
<feature type="active site" description="Nucleophile" evidence="5">
    <location>
        <position position="171"/>
    </location>
</feature>
<dbReference type="Pfam" id="PF01112">
    <property type="entry name" value="Asparaginase_2"/>
    <property type="match status" value="1"/>
</dbReference>
<dbReference type="PATRIC" id="fig|45071.6.peg.1819"/>
<feature type="binding site" evidence="6">
    <location>
        <begin position="222"/>
        <end position="225"/>
    </location>
    <ligand>
        <name>substrate</name>
    </ligand>
</feature>
<dbReference type="InterPro" id="IPR000246">
    <property type="entry name" value="Peptidase_T2"/>
</dbReference>
<dbReference type="SUPFAM" id="SSF56235">
    <property type="entry name" value="N-terminal nucleophile aminohydrolases (Ntn hydrolases)"/>
    <property type="match status" value="1"/>
</dbReference>
<gene>
    <name evidence="8" type="primary">iaaA</name>
    <name evidence="8" type="ORF">lpari_01165</name>
</gene>
<evidence type="ECO:0000256" key="7">
    <source>
        <dbReference type="PIRSR" id="PIRSR600246-3"/>
    </source>
</evidence>
<dbReference type="FunFam" id="3.60.20.30:FF:000001">
    <property type="entry name" value="Isoaspartyl peptidase/L-asparaginase"/>
    <property type="match status" value="1"/>
</dbReference>
<accession>A0A1E5JTD1</accession>